<dbReference type="AlphaFoldDB" id="A0A401T508"/>
<dbReference type="EMBL" id="BEZZ01001040">
    <property type="protein sequence ID" value="GCC37684.1"/>
    <property type="molecule type" value="Genomic_DNA"/>
</dbReference>
<accession>A0A401T508</accession>
<feature type="compositionally biased region" description="Low complexity" evidence="1">
    <location>
        <begin position="85"/>
        <end position="94"/>
    </location>
</feature>
<sequence length="120" mass="12685">MPDSLSPAEKPICVGSLFRTQKHAALHYVDKETIGGDDVTMSDKPIRCSAEPDWLLSVQLSELGSTPVLRLLAGCLDVYYTPGTGAGTTSPAETRPQLGLTSPFPSSRRSLLAATVGQAI</sequence>
<gene>
    <name evidence="2" type="ORF">chiPu_0016189</name>
</gene>
<protein>
    <submittedName>
        <fullName evidence="2">Uncharacterized protein</fullName>
    </submittedName>
</protein>
<evidence type="ECO:0000313" key="3">
    <source>
        <dbReference type="Proteomes" id="UP000287033"/>
    </source>
</evidence>
<keyword evidence="3" id="KW-1185">Reference proteome</keyword>
<organism evidence="2 3">
    <name type="scientific">Chiloscyllium punctatum</name>
    <name type="common">Brownbanded bambooshark</name>
    <name type="synonym">Hemiscyllium punctatum</name>
    <dbReference type="NCBI Taxonomy" id="137246"/>
    <lineage>
        <taxon>Eukaryota</taxon>
        <taxon>Metazoa</taxon>
        <taxon>Chordata</taxon>
        <taxon>Craniata</taxon>
        <taxon>Vertebrata</taxon>
        <taxon>Chondrichthyes</taxon>
        <taxon>Elasmobranchii</taxon>
        <taxon>Galeomorphii</taxon>
        <taxon>Galeoidea</taxon>
        <taxon>Orectolobiformes</taxon>
        <taxon>Hemiscylliidae</taxon>
        <taxon>Chiloscyllium</taxon>
    </lineage>
</organism>
<evidence type="ECO:0000256" key="1">
    <source>
        <dbReference type="SAM" id="MobiDB-lite"/>
    </source>
</evidence>
<evidence type="ECO:0000313" key="2">
    <source>
        <dbReference type="EMBL" id="GCC37684.1"/>
    </source>
</evidence>
<proteinExistence type="predicted"/>
<dbReference type="Proteomes" id="UP000287033">
    <property type="component" value="Unassembled WGS sequence"/>
</dbReference>
<feature type="region of interest" description="Disordered" evidence="1">
    <location>
        <begin position="85"/>
        <end position="105"/>
    </location>
</feature>
<reference evidence="2 3" key="1">
    <citation type="journal article" date="2018" name="Nat. Ecol. Evol.">
        <title>Shark genomes provide insights into elasmobranch evolution and the origin of vertebrates.</title>
        <authorList>
            <person name="Hara Y"/>
            <person name="Yamaguchi K"/>
            <person name="Onimaru K"/>
            <person name="Kadota M"/>
            <person name="Koyanagi M"/>
            <person name="Keeley SD"/>
            <person name="Tatsumi K"/>
            <person name="Tanaka K"/>
            <person name="Motone F"/>
            <person name="Kageyama Y"/>
            <person name="Nozu R"/>
            <person name="Adachi N"/>
            <person name="Nishimura O"/>
            <person name="Nakagawa R"/>
            <person name="Tanegashima C"/>
            <person name="Kiyatake I"/>
            <person name="Matsumoto R"/>
            <person name="Murakumo K"/>
            <person name="Nishida K"/>
            <person name="Terakita A"/>
            <person name="Kuratani S"/>
            <person name="Sato K"/>
            <person name="Hyodo S Kuraku.S."/>
        </authorList>
    </citation>
    <scope>NUCLEOTIDE SEQUENCE [LARGE SCALE GENOMIC DNA]</scope>
</reference>
<name>A0A401T508_CHIPU</name>
<comment type="caution">
    <text evidence="2">The sequence shown here is derived from an EMBL/GenBank/DDBJ whole genome shotgun (WGS) entry which is preliminary data.</text>
</comment>